<evidence type="ECO:0000313" key="2">
    <source>
        <dbReference type="Proteomes" id="UP000049495"/>
    </source>
</evidence>
<name>A0A822MTH5_9VIBR</name>
<comment type="caution">
    <text evidence="1">The sequence shown here is derived from an EMBL/GenBank/DDBJ whole genome shotgun (WGS) entry which is preliminary data.</text>
</comment>
<reference evidence="2" key="1">
    <citation type="submission" date="2014-06" db="EMBL/GenBank/DDBJ databases">
        <authorList>
            <person name="Le Roux Frederique"/>
        </authorList>
    </citation>
    <scope>NUCLEOTIDE SEQUENCE [LARGE SCALE GENOMIC DNA]</scope>
    <source>
        <strain evidence="2">J5-5</strain>
    </source>
</reference>
<evidence type="ECO:0000313" key="1">
    <source>
        <dbReference type="EMBL" id="CDT25296.1"/>
    </source>
</evidence>
<organism evidence="1 2">
    <name type="scientific">Vibrio crassostreae</name>
    <dbReference type="NCBI Taxonomy" id="246167"/>
    <lineage>
        <taxon>Bacteria</taxon>
        <taxon>Pseudomonadati</taxon>
        <taxon>Pseudomonadota</taxon>
        <taxon>Gammaproteobacteria</taxon>
        <taxon>Vibrionales</taxon>
        <taxon>Vibrionaceae</taxon>
        <taxon>Vibrio</taxon>
    </lineage>
</organism>
<gene>
    <name evidence="1" type="ORF">VCR5J5_190040</name>
</gene>
<dbReference type="EMBL" id="CCJV01000077">
    <property type="protein sequence ID" value="CDT25296.1"/>
    <property type="molecule type" value="Genomic_DNA"/>
</dbReference>
<sequence>MSLKSTREVKGEYQLNGLLTNCVNLGESMGIKGNKQAKKSQPEEGLAKDKICLVDM</sequence>
<dbReference type="AlphaFoldDB" id="A0A822MTH5"/>
<proteinExistence type="predicted"/>
<dbReference type="Proteomes" id="UP000049495">
    <property type="component" value="Unassembled WGS sequence"/>
</dbReference>
<protein>
    <submittedName>
        <fullName evidence="1">Uncharacterized protein</fullName>
    </submittedName>
</protein>
<accession>A0A822MTH5</accession>